<proteinExistence type="predicted"/>
<dbReference type="KEGG" id="pfer:IRI77_04005"/>
<name>A0A7S7NSQ1_PALFE</name>
<evidence type="ECO:0000313" key="2">
    <source>
        <dbReference type="Proteomes" id="UP000593892"/>
    </source>
</evidence>
<dbReference type="EMBL" id="CP063849">
    <property type="protein sequence ID" value="QOY89131.1"/>
    <property type="molecule type" value="Genomic_DNA"/>
</dbReference>
<dbReference type="Proteomes" id="UP000593892">
    <property type="component" value="Chromosome"/>
</dbReference>
<accession>A0A7S7NSQ1</accession>
<keyword evidence="2" id="KW-1185">Reference proteome</keyword>
<evidence type="ECO:0000313" key="1">
    <source>
        <dbReference type="EMBL" id="QOY89131.1"/>
    </source>
</evidence>
<protein>
    <submittedName>
        <fullName evidence="1">Uncharacterized protein</fullName>
    </submittedName>
</protein>
<dbReference type="RefSeq" id="WP_194450793.1">
    <property type="nucleotide sequence ID" value="NZ_CP063849.1"/>
</dbReference>
<sequence length="51" mass="5890">MKDLEAIMKFQQSLLRLVVHGSEEDAKSKVVEPAQAQQLEVWVRRVNSRPN</sequence>
<dbReference type="AlphaFoldDB" id="A0A7S7NSQ1"/>
<gene>
    <name evidence="1" type="ORF">IRI77_04005</name>
</gene>
<organism evidence="1 2">
    <name type="scientific">Paludibaculum fermentans</name>
    <dbReference type="NCBI Taxonomy" id="1473598"/>
    <lineage>
        <taxon>Bacteria</taxon>
        <taxon>Pseudomonadati</taxon>
        <taxon>Acidobacteriota</taxon>
        <taxon>Terriglobia</taxon>
        <taxon>Bryobacterales</taxon>
        <taxon>Bryobacteraceae</taxon>
        <taxon>Paludibaculum</taxon>
    </lineage>
</organism>
<reference evidence="1 2" key="1">
    <citation type="submission" date="2020-10" db="EMBL/GenBank/DDBJ databases">
        <title>Complete genome sequence of Paludibaculum fermentans P105T, a facultatively anaerobic acidobacterium capable of dissimilatory Fe(III) reduction.</title>
        <authorList>
            <person name="Dedysh S.N."/>
            <person name="Beletsky A.V."/>
            <person name="Kulichevskaya I.S."/>
            <person name="Mardanov A.V."/>
            <person name="Ravin N.V."/>
        </authorList>
    </citation>
    <scope>NUCLEOTIDE SEQUENCE [LARGE SCALE GENOMIC DNA]</scope>
    <source>
        <strain evidence="1 2">P105</strain>
    </source>
</reference>